<proteinExistence type="predicted"/>
<evidence type="ECO:0000313" key="2">
    <source>
        <dbReference type="Proteomes" id="UP000294901"/>
    </source>
</evidence>
<evidence type="ECO:0000313" key="1">
    <source>
        <dbReference type="EMBL" id="TDO36837.1"/>
    </source>
</evidence>
<comment type="caution">
    <text evidence="1">The sequence shown here is derived from an EMBL/GenBank/DDBJ whole genome shotgun (WGS) entry which is preliminary data.</text>
</comment>
<keyword evidence="2" id="KW-1185">Reference proteome</keyword>
<organism evidence="1 2">
    <name type="scientific">Paractinoplanes brasiliensis</name>
    <dbReference type="NCBI Taxonomy" id="52695"/>
    <lineage>
        <taxon>Bacteria</taxon>
        <taxon>Bacillati</taxon>
        <taxon>Actinomycetota</taxon>
        <taxon>Actinomycetes</taxon>
        <taxon>Micromonosporales</taxon>
        <taxon>Micromonosporaceae</taxon>
        <taxon>Paractinoplanes</taxon>
    </lineage>
</organism>
<dbReference type="RefSeq" id="WP_203720775.1">
    <property type="nucleotide sequence ID" value="NZ_BOMD01000071.1"/>
</dbReference>
<protein>
    <submittedName>
        <fullName evidence="1">Putative repeat protein (TIGR04076 family)</fullName>
    </submittedName>
</protein>
<gene>
    <name evidence="1" type="ORF">C8E87_0420</name>
</gene>
<reference evidence="1 2" key="1">
    <citation type="submission" date="2019-03" db="EMBL/GenBank/DDBJ databases">
        <title>Sequencing the genomes of 1000 actinobacteria strains.</title>
        <authorList>
            <person name="Klenk H.-P."/>
        </authorList>
    </citation>
    <scope>NUCLEOTIDE SEQUENCE [LARGE SCALE GENOMIC DNA]</scope>
    <source>
        <strain evidence="1 2">DSM 43805</strain>
    </source>
</reference>
<dbReference type="EMBL" id="SNWR01000001">
    <property type="protein sequence ID" value="TDO36837.1"/>
    <property type="molecule type" value="Genomic_DNA"/>
</dbReference>
<accession>A0A4R6JLX7</accession>
<dbReference type="AlphaFoldDB" id="A0A4R6JLX7"/>
<name>A0A4R6JLX7_9ACTN</name>
<sequence length="87" mass="9390">MKVRCTVEAMNYSACGLAVGDSFELSPTALTVPAGKRFCYFAIASVIPAVLGRLDADQPDAFLRGRPLLACPDPPENLHIRVEVVEQ</sequence>
<dbReference type="Proteomes" id="UP000294901">
    <property type="component" value="Unassembled WGS sequence"/>
</dbReference>